<dbReference type="EMBL" id="CP001939">
    <property type="protein sequence ID" value="ADG91611.1"/>
    <property type="molecule type" value="Genomic_DNA"/>
</dbReference>
<dbReference type="AlphaFoldDB" id="D5U3B1"/>
<name>D5U3B1_THEAM</name>
<evidence type="ECO:0000313" key="2">
    <source>
        <dbReference type="Proteomes" id="UP000002376"/>
    </source>
</evidence>
<gene>
    <name evidence="1" type="ordered locus">Tagg_1350</name>
</gene>
<dbReference type="KEGG" id="tag:Tagg_1350"/>
<proteinExistence type="predicted"/>
<organism evidence="1 2">
    <name type="scientific">Thermosphaera aggregans (strain DSM 11486 / M11TL)</name>
    <dbReference type="NCBI Taxonomy" id="633148"/>
    <lineage>
        <taxon>Archaea</taxon>
        <taxon>Thermoproteota</taxon>
        <taxon>Thermoprotei</taxon>
        <taxon>Desulfurococcales</taxon>
        <taxon>Desulfurococcaceae</taxon>
        <taxon>Thermosphaera</taxon>
    </lineage>
</organism>
<dbReference type="eggNOG" id="arCOG00427">
    <property type="taxonomic scope" value="Archaea"/>
</dbReference>
<reference evidence="1 2" key="1">
    <citation type="journal article" date="2010" name="Stand. Genomic Sci.">
        <title>Complete genome sequence of Thermosphaera aggregans type strain (M11TL).</title>
        <authorList>
            <person name="Spring S."/>
            <person name="Rachel R."/>
            <person name="Lapidus A."/>
            <person name="Davenport K."/>
            <person name="Tice H."/>
            <person name="Copeland A."/>
            <person name="Cheng J.F."/>
            <person name="Lucas S."/>
            <person name="Chen F."/>
            <person name="Nolan M."/>
            <person name="Bruce D."/>
            <person name="Goodwin L."/>
            <person name="Pitluck S."/>
            <person name="Ivanova N."/>
            <person name="Mavromatis K."/>
            <person name="Ovchinnikova G."/>
            <person name="Pati A."/>
            <person name="Chen A."/>
            <person name="Palaniappan K."/>
            <person name="Land M."/>
            <person name="Hauser L."/>
            <person name="Chang Y.J."/>
            <person name="Jeffries C.C."/>
            <person name="Brettin T."/>
            <person name="Detter J.C."/>
            <person name="Tapia R."/>
            <person name="Han C."/>
            <person name="Heimerl T."/>
            <person name="Weikl F."/>
            <person name="Brambilla E."/>
            <person name="Goker M."/>
            <person name="Bristow J."/>
            <person name="Eisen J.A."/>
            <person name="Markowitz V."/>
            <person name="Hugenholtz P."/>
            <person name="Kyrpides N.C."/>
            <person name="Klenk H.P."/>
        </authorList>
    </citation>
    <scope>NUCLEOTIDE SEQUENCE [LARGE SCALE GENOMIC DNA]</scope>
    <source>
        <strain evidence="2">DSM 11486 / M11TL</strain>
    </source>
</reference>
<dbReference type="Proteomes" id="UP000002376">
    <property type="component" value="Chromosome"/>
</dbReference>
<keyword evidence="2" id="KW-1185">Reference proteome</keyword>
<accession>D5U3B1</accession>
<dbReference type="HOGENOM" id="CLU_726849_0_0_2"/>
<reference evidence="2" key="2">
    <citation type="journal article" date="2010" name="Stand. Genomic Sci.">
        <title>Complete genome sequence of Thermosphaera aggregans type strain (M11TLT).</title>
        <authorList>
            <person name="Spring S."/>
            <person name="Rachel R."/>
            <person name="Lapidus A."/>
            <person name="Davenport K."/>
            <person name="Tice H."/>
            <person name="Copeland A."/>
            <person name="Cheng J.-F."/>
            <person name="Lucas S."/>
            <person name="Chen F."/>
            <person name="Nolan M."/>
            <person name="Bruce D."/>
            <person name="Goodwin L."/>
            <person name="Pitluck S."/>
            <person name="Ivanova N."/>
            <person name="Mavromatis K."/>
            <person name="Ovchinnikova G."/>
            <person name="Pati A."/>
            <person name="Chen A."/>
            <person name="Palaniappan K."/>
            <person name="Land M."/>
            <person name="Hauser L."/>
            <person name="Chang Y.-J."/>
            <person name="Jeffries C.C."/>
            <person name="Brettin T."/>
            <person name="Detter J.C."/>
            <person name="Tapia R."/>
            <person name="Han C."/>
            <person name="Heimerl T."/>
            <person name="Weikl F."/>
            <person name="Brambilla E."/>
            <person name="Goker M."/>
            <person name="Bristow J."/>
            <person name="Eisen J.A."/>
            <person name="Markowitz V."/>
            <person name="Hugenholtz P."/>
            <person name="Kyrpides N.C."/>
            <person name="Klenk H.-P."/>
        </authorList>
    </citation>
    <scope>NUCLEOTIDE SEQUENCE [LARGE SCALE GENOMIC DNA]</scope>
    <source>
        <strain evidence="2">DSM 11486 / M11TL</strain>
    </source>
</reference>
<reference key="3">
    <citation type="submission" date="2010-02" db="EMBL/GenBank/DDBJ databases">
        <title>Complete genome sequence of Thermosphaera aggregans type strain (M11TL).</title>
        <authorList>
            <consortium name="US DOE Joint Genome Institute (JGI-PGF)"/>
            <person name="Spring S."/>
            <person name="Lapidus A."/>
            <person name="Munk C."/>
            <person name="Schroeder M."/>
            <person name="Glavina Del Rio T."/>
            <person name="Tice H."/>
            <person name="Copeland A."/>
            <person name="Cheng J.-F."/>
            <person name="Lucas S."/>
            <person name="Chen F."/>
            <person name="Nolan M."/>
            <person name="Bruce D."/>
            <person name="Goodwin L."/>
            <person name="Pitluck S."/>
            <person name="Ivanova N."/>
            <person name="Mavromatis K."/>
            <person name="Ovchinnikova G."/>
            <person name="Pati A."/>
            <person name="Chen A."/>
            <person name="Palaniappan K."/>
            <person name="Land M."/>
            <person name="Hauser L."/>
            <person name="Chang Y.-J."/>
            <person name="Jeffries C.C."/>
            <person name="Brettin T."/>
            <person name="Detter J.C."/>
            <person name="Tapia R."/>
            <person name="Han C."/>
            <person name="Chain P."/>
            <person name="Heimerl T."/>
            <person name="Weik F."/>
            <person name="Goker M."/>
            <person name="Rachel R."/>
            <person name="Bristow J."/>
            <person name="Eisen J.A."/>
            <person name="Markowitz V."/>
            <person name="Hugenholtz P."/>
            <person name="Kyrpides N.C."/>
            <person name="Klenk H.-P."/>
        </authorList>
    </citation>
    <scope>NUCLEOTIDE SEQUENCE</scope>
    <source>
        <strain>DSM 11486</strain>
    </source>
</reference>
<dbReference type="STRING" id="633148.Tagg_1350"/>
<protein>
    <submittedName>
        <fullName evidence="1">Uncharacterized protein</fullName>
    </submittedName>
</protein>
<evidence type="ECO:0000313" key="1">
    <source>
        <dbReference type="EMBL" id="ADG91611.1"/>
    </source>
</evidence>
<sequence length="391" mass="43540">MRYILNSWCSGLGREVLINFIQREKSFRIIPSSDVDSLLASAILFKNLSQHGYDVKVSFDLKRIIDEPREPALLVNLKPVNPSTQAVLEPARDSSVTGTVVSVLDEYFGVDKWDKILALVAGVYKALDTGRDGFKGVERNILNNLLESGEISSELGFRLWGHRRIGLSKSLTRTLTPFIPGYTGAGDRVEELLRKISKGRPVEKLQATDFFTESGKQMLRDLVEALQNTVKAPQDYVKNAILRIIGFEYSTSVDTRRIDLLELAGALMVYASLEAENPLKILGATLQSVATQILAIYEEVVDELAAILASSIPRYLFEGEPVDVEDYLERADIIADVAGWYLPQVKTPASIIRGDRVYTVARELLRVGWDPRKVYESCDDKQLCVIQGGAV</sequence>